<organism evidence="1 2">
    <name type="scientific">Rotaria magnacalcarata</name>
    <dbReference type="NCBI Taxonomy" id="392030"/>
    <lineage>
        <taxon>Eukaryota</taxon>
        <taxon>Metazoa</taxon>
        <taxon>Spiralia</taxon>
        <taxon>Gnathifera</taxon>
        <taxon>Rotifera</taxon>
        <taxon>Eurotatoria</taxon>
        <taxon>Bdelloidea</taxon>
        <taxon>Philodinida</taxon>
        <taxon>Philodinidae</taxon>
        <taxon>Rotaria</taxon>
    </lineage>
</organism>
<proteinExistence type="predicted"/>
<name>A0A8S3JK73_9BILA</name>
<protein>
    <submittedName>
        <fullName evidence="1">Uncharacterized protein</fullName>
    </submittedName>
</protein>
<dbReference type="AlphaFoldDB" id="A0A8S3JK73"/>
<gene>
    <name evidence="1" type="ORF">SMN809_LOCUS80546</name>
</gene>
<reference evidence="1" key="1">
    <citation type="submission" date="2021-02" db="EMBL/GenBank/DDBJ databases">
        <authorList>
            <person name="Nowell W R."/>
        </authorList>
    </citation>
    <scope>NUCLEOTIDE SEQUENCE</scope>
</reference>
<dbReference type="Proteomes" id="UP000676336">
    <property type="component" value="Unassembled WGS sequence"/>
</dbReference>
<feature type="non-terminal residue" evidence="1">
    <location>
        <position position="1"/>
    </location>
</feature>
<sequence length="87" mass="9554">MKIYVHQTFLITGSISHGAVAQEIRSFNQQNLIIEQSNENEFLSTLQALDPILNRIPSDGEITLDLSALSFSNGVHGALPPYIGRSD</sequence>
<comment type="caution">
    <text evidence="1">The sequence shown here is derived from an EMBL/GenBank/DDBJ whole genome shotgun (WGS) entry which is preliminary data.</text>
</comment>
<dbReference type="EMBL" id="CAJOBI010345619">
    <property type="protein sequence ID" value="CAF5217560.1"/>
    <property type="molecule type" value="Genomic_DNA"/>
</dbReference>
<evidence type="ECO:0000313" key="1">
    <source>
        <dbReference type="EMBL" id="CAF5217560.1"/>
    </source>
</evidence>
<accession>A0A8S3JK73</accession>
<evidence type="ECO:0000313" key="2">
    <source>
        <dbReference type="Proteomes" id="UP000676336"/>
    </source>
</evidence>